<organism evidence="2 3">
    <name type="scientific">Phlebotomus papatasi</name>
    <name type="common">Sandfly</name>
    <dbReference type="NCBI Taxonomy" id="29031"/>
    <lineage>
        <taxon>Eukaryota</taxon>
        <taxon>Metazoa</taxon>
        <taxon>Ecdysozoa</taxon>
        <taxon>Arthropoda</taxon>
        <taxon>Hexapoda</taxon>
        <taxon>Insecta</taxon>
        <taxon>Pterygota</taxon>
        <taxon>Neoptera</taxon>
        <taxon>Endopterygota</taxon>
        <taxon>Diptera</taxon>
        <taxon>Nematocera</taxon>
        <taxon>Psychodoidea</taxon>
        <taxon>Psychodidae</taxon>
        <taxon>Phlebotomus</taxon>
        <taxon>Phlebotomus</taxon>
    </lineage>
</organism>
<dbReference type="InterPro" id="IPR002557">
    <property type="entry name" value="Chitin-bd_dom"/>
</dbReference>
<feature type="region of interest" description="Disordered" evidence="1">
    <location>
        <begin position="100"/>
        <end position="119"/>
    </location>
</feature>
<dbReference type="InterPro" id="IPR052976">
    <property type="entry name" value="Scoloptoxin-like"/>
</dbReference>
<dbReference type="AlphaFoldDB" id="A0A1B0D373"/>
<feature type="compositionally biased region" description="Acidic residues" evidence="1">
    <location>
        <begin position="344"/>
        <end position="356"/>
    </location>
</feature>
<evidence type="ECO:0000313" key="2">
    <source>
        <dbReference type="EnsemblMetazoa" id="PPAI001796-PA"/>
    </source>
</evidence>
<feature type="region of interest" description="Disordered" evidence="1">
    <location>
        <begin position="325"/>
        <end position="356"/>
    </location>
</feature>
<dbReference type="PANTHER" id="PTHR22933:SF31">
    <property type="entry name" value="FI18007P1"/>
    <property type="match status" value="1"/>
</dbReference>
<dbReference type="SUPFAM" id="SSF57625">
    <property type="entry name" value="Invertebrate chitin-binding proteins"/>
    <property type="match status" value="1"/>
</dbReference>
<sequence length="356" mass="42166">MEREKAWDVKVFDLKRDAVTTLILATAVQCQQQFSVPETDVEDEEALDEEVGIDLSPSPASIQYRLRPYDYSDEIEDQQQPIHQTHQTVTQAPQLIYTAQQQRRTSQPNPHPHPPPQQQQKIYKKLDKVKQQLLQEELENEEPDRLSLLLEKSSFKCNGRLTGYYADETLGCEVFHYCQDNARHSWICPEGFTFHQVHLICMPASADNICEQSAKYHFVNEYLYKPINMEEHQTRPNVTLRYSERYYPDEIYQDERQEYYNERVYPERQHEVPQQQQIHYTRQPVQVVRKVPVPTPQTYRPPTSTPHNTVFRSPEEINISLQQRRPQHVYANQAQATSTTARYDDEDDDEYSYERK</sequence>
<evidence type="ECO:0000256" key="1">
    <source>
        <dbReference type="SAM" id="MobiDB-lite"/>
    </source>
</evidence>
<dbReference type="EMBL" id="AJVK01023353">
    <property type="status" value="NOT_ANNOTATED_CDS"/>
    <property type="molecule type" value="Genomic_DNA"/>
</dbReference>
<dbReference type="VEuPathDB" id="VectorBase:PPAI001796"/>
<dbReference type="GO" id="GO:0008061">
    <property type="term" value="F:chitin binding"/>
    <property type="evidence" value="ECO:0007669"/>
    <property type="project" value="InterPro"/>
</dbReference>
<accession>A0A1B0D373</accession>
<reference evidence="2" key="1">
    <citation type="submission" date="2022-08" db="UniProtKB">
        <authorList>
            <consortium name="EnsemblMetazoa"/>
        </authorList>
    </citation>
    <scope>IDENTIFICATION</scope>
    <source>
        <strain evidence="2">Israel</strain>
    </source>
</reference>
<dbReference type="InterPro" id="IPR036508">
    <property type="entry name" value="Chitin-bd_dom_sf"/>
</dbReference>
<dbReference type="EnsemblMetazoa" id="PPAI001796-RA">
    <property type="protein sequence ID" value="PPAI001796-PA"/>
    <property type="gene ID" value="PPAI001796"/>
</dbReference>
<protein>
    <submittedName>
        <fullName evidence="2">Uncharacterized protein</fullName>
    </submittedName>
</protein>
<evidence type="ECO:0000313" key="3">
    <source>
        <dbReference type="Proteomes" id="UP000092462"/>
    </source>
</evidence>
<dbReference type="PROSITE" id="PS50940">
    <property type="entry name" value="CHIT_BIND_II"/>
    <property type="match status" value="1"/>
</dbReference>
<dbReference type="GO" id="GO:0005576">
    <property type="term" value="C:extracellular region"/>
    <property type="evidence" value="ECO:0007669"/>
    <property type="project" value="InterPro"/>
</dbReference>
<dbReference type="VEuPathDB" id="VectorBase:PPAPM1_007517"/>
<dbReference type="PANTHER" id="PTHR22933">
    <property type="entry name" value="FI18007P1-RELATED"/>
    <property type="match status" value="1"/>
</dbReference>
<dbReference type="Pfam" id="PF01607">
    <property type="entry name" value="CBM_14"/>
    <property type="match status" value="1"/>
</dbReference>
<feature type="compositionally biased region" description="Polar residues" evidence="1">
    <location>
        <begin position="325"/>
        <end position="341"/>
    </location>
</feature>
<dbReference type="Proteomes" id="UP000092462">
    <property type="component" value="Unassembled WGS sequence"/>
</dbReference>
<proteinExistence type="predicted"/>
<name>A0A1B0D373_PHLPP</name>
<keyword evidence="3" id="KW-1185">Reference proteome</keyword>